<dbReference type="GO" id="GO:0005886">
    <property type="term" value="C:plasma membrane"/>
    <property type="evidence" value="ECO:0007669"/>
    <property type="project" value="UniProtKB-SubCell"/>
</dbReference>
<feature type="transmembrane region" description="Helical" evidence="6">
    <location>
        <begin position="783"/>
        <end position="808"/>
    </location>
</feature>
<gene>
    <name evidence="9" type="ORF">LCGC14_0766660</name>
</gene>
<evidence type="ECO:0000256" key="3">
    <source>
        <dbReference type="ARBA" id="ARBA00022692"/>
    </source>
</evidence>
<dbReference type="InterPro" id="IPR025857">
    <property type="entry name" value="MacB_PCD"/>
</dbReference>
<evidence type="ECO:0000256" key="5">
    <source>
        <dbReference type="ARBA" id="ARBA00023136"/>
    </source>
</evidence>
<evidence type="ECO:0000313" key="9">
    <source>
        <dbReference type="EMBL" id="KKN37122.1"/>
    </source>
</evidence>
<name>A0A0F9QJC1_9ZZZZ</name>
<sequence length="857" mass="93403">MNDTDFRTPNNLNTPRTNLGWLFKMAWRDGKASGKRIVLFMASIVLGIAAVVSIQSFSENLKENIGLQSKALMGADFVIDSKQPPNKRVLDIIDSLGGADAKSIDFPSMAVFPNSGNTKLVSVKGIEGGYPFYGKLETDPISAASEYQASGGALVDATLMMQFGLQPGDSISIGKIVLPISGTLISAPGITGVSASVAPPVLIPYSSIESTGLVQVGSRVGYDFYFVAGPKQDLDALDEKVDPLLDAENADLDTHTSTGERLGRRYDNFGKFLNLVAFIALLLGCVGIASSVHIYIKEKLPSVAVLKCIGASRKQGFLIYLIQIAVMGIIGGLIGTLTGLLVQQSFPLLLQGFLPFEVQISYAVGPIVMGLSLGLFMSVLFALSPLLRTWYVSPLEVLRIQETTSQKSRTANILVLSSILIFIFLFALWLLGDWKYALSFTFGILVVFALLGGIALLFMRGIKKYFPKQWSFTARQSLLNLFRPNNQTMVLILAIGVGTFLISTLYFTKDILLAKTSMEANKKAPNLILLDVQTDQQKAVADQITTKGLPLLNNIPIVTMRMQKIKDRTVNDIREDTMSTINGWILNHEFRVTYRDSLISSESLEEGNWPEIAPKEGVVPISLSDNVARDAEVGIGDRLVFNVQGMLMETEVASIRAVDWGRMQLNFSVLFPSGVLENAPQFRVLTTRTPDEGTSAALQRELVKAFPTVSILDLRQLLKVVDGILEKISWVINFMAFFSILTGIIVLIGSVRTSKYQRIKESVLLRTLGAKSAQILKINALEYAYLGILGSTIGILLSLVGSQLLAVFVFKTAFIPSLIPFLVVLPGITALVLAIGILNSRSVLMSPPLEVLRKEGI</sequence>
<dbReference type="EMBL" id="LAZR01001918">
    <property type="protein sequence ID" value="KKN37122.1"/>
    <property type="molecule type" value="Genomic_DNA"/>
</dbReference>
<dbReference type="PANTHER" id="PTHR30287:SF1">
    <property type="entry name" value="INNER MEMBRANE PROTEIN"/>
    <property type="match status" value="1"/>
</dbReference>
<protein>
    <recommendedName>
        <fullName evidence="10">ABC3 transporter permease protein domain-containing protein</fullName>
    </recommendedName>
</protein>
<evidence type="ECO:0000259" key="8">
    <source>
        <dbReference type="Pfam" id="PF12704"/>
    </source>
</evidence>
<evidence type="ECO:0000256" key="2">
    <source>
        <dbReference type="ARBA" id="ARBA00022475"/>
    </source>
</evidence>
<dbReference type="AlphaFoldDB" id="A0A0F9QJC1"/>
<accession>A0A0F9QJC1</accession>
<feature type="domain" description="MacB-like periplasmic core" evidence="8">
    <location>
        <begin position="38"/>
        <end position="242"/>
    </location>
</feature>
<comment type="caution">
    <text evidence="9">The sequence shown here is derived from an EMBL/GenBank/DDBJ whole genome shotgun (WGS) entry which is preliminary data.</text>
</comment>
<reference evidence="9" key="1">
    <citation type="journal article" date="2015" name="Nature">
        <title>Complex archaea that bridge the gap between prokaryotes and eukaryotes.</title>
        <authorList>
            <person name="Spang A."/>
            <person name="Saw J.H."/>
            <person name="Jorgensen S.L."/>
            <person name="Zaremba-Niedzwiedzka K."/>
            <person name="Martijn J."/>
            <person name="Lind A.E."/>
            <person name="van Eijk R."/>
            <person name="Schleper C."/>
            <person name="Guy L."/>
            <person name="Ettema T.J."/>
        </authorList>
    </citation>
    <scope>NUCLEOTIDE SEQUENCE</scope>
</reference>
<feature type="transmembrane region" description="Helical" evidence="6">
    <location>
        <begin position="362"/>
        <end position="390"/>
    </location>
</feature>
<dbReference type="InterPro" id="IPR003838">
    <property type="entry name" value="ABC3_permease_C"/>
</dbReference>
<feature type="transmembrane region" description="Helical" evidence="6">
    <location>
        <begin position="488"/>
        <end position="507"/>
    </location>
</feature>
<evidence type="ECO:0008006" key="10">
    <source>
        <dbReference type="Google" id="ProtNLM"/>
    </source>
</evidence>
<keyword evidence="2" id="KW-1003">Cell membrane</keyword>
<dbReference type="Pfam" id="PF02687">
    <property type="entry name" value="FtsX"/>
    <property type="match status" value="2"/>
</dbReference>
<dbReference type="InterPro" id="IPR038766">
    <property type="entry name" value="Membrane_comp_ABC_pdt"/>
</dbReference>
<feature type="transmembrane region" description="Helical" evidence="6">
    <location>
        <begin position="37"/>
        <end position="57"/>
    </location>
</feature>
<evidence type="ECO:0000256" key="6">
    <source>
        <dbReference type="SAM" id="Phobius"/>
    </source>
</evidence>
<feature type="transmembrane region" description="Helical" evidence="6">
    <location>
        <begin position="272"/>
        <end position="296"/>
    </location>
</feature>
<feature type="domain" description="ABC3 transporter permease C-terminal" evidence="7">
    <location>
        <begin position="275"/>
        <end position="388"/>
    </location>
</feature>
<feature type="transmembrane region" description="Helical" evidence="6">
    <location>
        <begin position="730"/>
        <end position="751"/>
    </location>
</feature>
<evidence type="ECO:0000256" key="4">
    <source>
        <dbReference type="ARBA" id="ARBA00022989"/>
    </source>
</evidence>
<keyword evidence="3 6" id="KW-0812">Transmembrane</keyword>
<evidence type="ECO:0000259" key="7">
    <source>
        <dbReference type="Pfam" id="PF02687"/>
    </source>
</evidence>
<feature type="transmembrane region" description="Helical" evidence="6">
    <location>
        <begin position="317"/>
        <end position="342"/>
    </location>
</feature>
<feature type="transmembrane region" description="Helical" evidence="6">
    <location>
        <begin position="411"/>
        <end position="431"/>
    </location>
</feature>
<dbReference type="Pfam" id="PF12704">
    <property type="entry name" value="MacB_PCD"/>
    <property type="match status" value="1"/>
</dbReference>
<dbReference type="PANTHER" id="PTHR30287">
    <property type="entry name" value="MEMBRANE COMPONENT OF PREDICTED ABC SUPERFAMILY METABOLITE UPTAKE TRANSPORTER"/>
    <property type="match status" value="1"/>
</dbReference>
<organism evidence="9">
    <name type="scientific">marine sediment metagenome</name>
    <dbReference type="NCBI Taxonomy" id="412755"/>
    <lineage>
        <taxon>unclassified sequences</taxon>
        <taxon>metagenomes</taxon>
        <taxon>ecological metagenomes</taxon>
    </lineage>
</organism>
<feature type="transmembrane region" description="Helical" evidence="6">
    <location>
        <begin position="814"/>
        <end position="838"/>
    </location>
</feature>
<feature type="domain" description="ABC3 transporter permease C-terminal" evidence="7">
    <location>
        <begin position="733"/>
        <end position="844"/>
    </location>
</feature>
<keyword evidence="4 6" id="KW-1133">Transmembrane helix</keyword>
<evidence type="ECO:0000256" key="1">
    <source>
        <dbReference type="ARBA" id="ARBA00004651"/>
    </source>
</evidence>
<comment type="subcellular location">
    <subcellularLocation>
        <location evidence="1">Cell membrane</location>
        <topology evidence="1">Multi-pass membrane protein</topology>
    </subcellularLocation>
</comment>
<keyword evidence="5 6" id="KW-0472">Membrane</keyword>
<proteinExistence type="predicted"/>
<feature type="transmembrane region" description="Helical" evidence="6">
    <location>
        <begin position="437"/>
        <end position="459"/>
    </location>
</feature>